<dbReference type="PRINTS" id="PR00153">
    <property type="entry name" value="CSAPPISMRASE"/>
</dbReference>
<dbReference type="CDD" id="cd00317">
    <property type="entry name" value="cyclophilin"/>
    <property type="match status" value="1"/>
</dbReference>
<comment type="function">
    <text evidence="1">PPIases accelerate the folding of proteins. It catalyzes the cis-trans isomerization of proline imidic peptide bonds in oligopeptides.</text>
</comment>
<dbReference type="Gene3D" id="2.40.100.10">
    <property type="entry name" value="Cyclophilin-like"/>
    <property type="match status" value="1"/>
</dbReference>
<dbReference type="EMBL" id="CP002191">
    <property type="protein sequence ID" value="AFD26024.1"/>
    <property type="molecule type" value="Genomic_DNA"/>
</dbReference>
<gene>
    <name evidence="3" type="ordered locus">DGo_CA2097</name>
</gene>
<dbReference type="Proteomes" id="UP000007575">
    <property type="component" value="Chromosome"/>
</dbReference>
<dbReference type="PATRIC" id="fig|745776.4.peg.2153"/>
<dbReference type="InterPro" id="IPR029000">
    <property type="entry name" value="Cyclophilin-like_dom_sf"/>
</dbReference>
<dbReference type="GO" id="GO:0006457">
    <property type="term" value="P:protein folding"/>
    <property type="evidence" value="ECO:0007669"/>
    <property type="project" value="InterPro"/>
</dbReference>
<keyword evidence="1 3" id="KW-0413">Isomerase</keyword>
<comment type="similarity">
    <text evidence="1">Belongs to the cyclophilin-type PPIase family.</text>
</comment>
<dbReference type="KEGG" id="dgo:DGo_CA2097"/>
<evidence type="ECO:0000259" key="2">
    <source>
        <dbReference type="PROSITE" id="PS50072"/>
    </source>
</evidence>
<dbReference type="HOGENOM" id="CLU_012062_16_6_0"/>
<sequence length="184" mass="19525">MPYLSAARVTRFTGSQNVIDPAKTYRAVMKTAKGDVVLELNAKAAPVAVNNFVFLALNHFYDGTRFHRVIEGFVAQGGDPQSSDPALQAQWGTGGPGYNFAAEVNNGLRFDKAGVLGMARAASLDSQGSQFYITLAPADFLSGQYTVFGQVLSGQDVVNGLTRTEGAGAGQPDLLNTVQIYVSQ</sequence>
<dbReference type="eggNOG" id="COG0652">
    <property type="taxonomic scope" value="Bacteria"/>
</dbReference>
<reference evidence="3 4" key="1">
    <citation type="journal article" date="2012" name="PLoS ONE">
        <title>Genome sequence and transcriptome analysis of the radioresistant bacterium Deinococcus gobiensis: insights into the extreme environmental adaptations.</title>
        <authorList>
            <person name="Yuan M."/>
            <person name="Chen M."/>
            <person name="Zhang W."/>
            <person name="Lu W."/>
            <person name="Wang J."/>
            <person name="Yang M."/>
            <person name="Zhao P."/>
            <person name="Tang R."/>
            <person name="Li X."/>
            <person name="Hao Y."/>
            <person name="Zhou Z."/>
            <person name="Zhan Y."/>
            <person name="Yu H."/>
            <person name="Teng C."/>
            <person name="Yan Y."/>
            <person name="Ping S."/>
            <person name="Wang Y."/>
            <person name="Lin M."/>
        </authorList>
    </citation>
    <scope>NUCLEOTIDE SEQUENCE [LARGE SCALE GENOMIC DNA]</scope>
    <source>
        <strain evidence="3 4">I-0</strain>
    </source>
</reference>
<protein>
    <recommendedName>
        <fullName evidence="1">Peptidyl-prolyl cis-trans isomerase</fullName>
        <shortName evidence="1">PPIase</shortName>
        <ecNumber evidence="1">5.2.1.8</ecNumber>
    </recommendedName>
</protein>
<keyword evidence="1" id="KW-0697">Rotamase</keyword>
<dbReference type="EC" id="5.2.1.8" evidence="1"/>
<dbReference type="PROSITE" id="PS50072">
    <property type="entry name" value="CSA_PPIASE_2"/>
    <property type="match status" value="1"/>
</dbReference>
<dbReference type="PANTHER" id="PTHR45625:SF16">
    <property type="entry name" value="PEPTIDYL-PROLYL CIS-TRANS ISOMERASE"/>
    <property type="match status" value="1"/>
</dbReference>
<evidence type="ECO:0000313" key="4">
    <source>
        <dbReference type="Proteomes" id="UP000007575"/>
    </source>
</evidence>
<proteinExistence type="inferred from homology"/>
<dbReference type="InterPro" id="IPR020892">
    <property type="entry name" value="Cyclophilin-type_PPIase_CS"/>
</dbReference>
<dbReference type="InterPro" id="IPR044666">
    <property type="entry name" value="Cyclophilin_A-like"/>
</dbReference>
<dbReference type="STRING" id="745776.DGo_CA2097"/>
<keyword evidence="4" id="KW-1185">Reference proteome</keyword>
<dbReference type="AlphaFoldDB" id="H8GY96"/>
<comment type="catalytic activity">
    <reaction evidence="1">
        <text>[protein]-peptidylproline (omega=180) = [protein]-peptidylproline (omega=0)</text>
        <dbReference type="Rhea" id="RHEA:16237"/>
        <dbReference type="Rhea" id="RHEA-COMP:10747"/>
        <dbReference type="Rhea" id="RHEA-COMP:10748"/>
        <dbReference type="ChEBI" id="CHEBI:83833"/>
        <dbReference type="ChEBI" id="CHEBI:83834"/>
        <dbReference type="EC" id="5.2.1.8"/>
    </reaction>
</comment>
<dbReference type="PANTHER" id="PTHR45625">
    <property type="entry name" value="PEPTIDYL-PROLYL CIS-TRANS ISOMERASE-RELATED"/>
    <property type="match status" value="1"/>
</dbReference>
<evidence type="ECO:0000313" key="3">
    <source>
        <dbReference type="EMBL" id="AFD26024.1"/>
    </source>
</evidence>
<accession>H8GY96</accession>
<organism evidence="3 4">
    <name type="scientific">Deinococcus gobiensis (strain DSM 21396 / JCM 16679 / CGMCC 1.7299 / I-0)</name>
    <dbReference type="NCBI Taxonomy" id="745776"/>
    <lineage>
        <taxon>Bacteria</taxon>
        <taxon>Thermotogati</taxon>
        <taxon>Deinococcota</taxon>
        <taxon>Deinococci</taxon>
        <taxon>Deinococcales</taxon>
        <taxon>Deinococcaceae</taxon>
        <taxon>Deinococcus</taxon>
    </lineage>
</organism>
<dbReference type="InterPro" id="IPR002130">
    <property type="entry name" value="Cyclophilin-type_PPIase_dom"/>
</dbReference>
<dbReference type="GO" id="GO:0003755">
    <property type="term" value="F:peptidyl-prolyl cis-trans isomerase activity"/>
    <property type="evidence" value="ECO:0007669"/>
    <property type="project" value="UniProtKB-UniRule"/>
</dbReference>
<feature type="domain" description="PPIase cyclophilin-type" evidence="2">
    <location>
        <begin position="34"/>
        <end position="172"/>
    </location>
</feature>
<evidence type="ECO:0000256" key="1">
    <source>
        <dbReference type="RuleBase" id="RU363019"/>
    </source>
</evidence>
<dbReference type="PROSITE" id="PS00170">
    <property type="entry name" value="CSA_PPIASE_1"/>
    <property type="match status" value="1"/>
</dbReference>
<dbReference type="SUPFAM" id="SSF50891">
    <property type="entry name" value="Cyclophilin-like"/>
    <property type="match status" value="1"/>
</dbReference>
<dbReference type="Pfam" id="PF00160">
    <property type="entry name" value="Pro_isomerase"/>
    <property type="match status" value="1"/>
</dbReference>
<name>H8GY96_DEIGI</name>